<dbReference type="PROSITE" id="PS51257">
    <property type="entry name" value="PROKAR_LIPOPROTEIN"/>
    <property type="match status" value="1"/>
</dbReference>
<evidence type="ECO:0000256" key="1">
    <source>
        <dbReference type="SAM" id="Phobius"/>
    </source>
</evidence>
<keyword evidence="1" id="KW-0812">Transmembrane</keyword>
<keyword evidence="2" id="KW-0732">Signal</keyword>
<feature type="signal peptide" evidence="2">
    <location>
        <begin position="1"/>
        <end position="22"/>
    </location>
</feature>
<accession>A0A1H9NTZ2</accession>
<sequence>MKRHLTMALLATMLVFSGCSSADISQDSAESFDGPSATSELVIDSAQDEASYGAYSVGEVAEASVVTVGQARVRHDDPYSVSQDFIEDVEKRGGLVSSMDVEAEDENPRAEVTVKIPADQYQDFVDALNNYGTVVTVTTSSEDVTSQQVDLQARVDALQASVDRLSGLMEEAGSVEELLEAEQTLTDRQATLDSVRGRLNNLENRIAMSTLTVVFSTADSDKSNPSSRGGNPFSKAWDALLSSVNTLLIITLGLLPWVLVLGLIAWLTWRIVRRFTNRGGKPKN</sequence>
<dbReference type="Pfam" id="PF14257">
    <property type="entry name" value="DUF4349"/>
    <property type="match status" value="1"/>
</dbReference>
<keyword evidence="1" id="KW-0472">Membrane</keyword>
<evidence type="ECO:0000313" key="5">
    <source>
        <dbReference type="Proteomes" id="UP000198929"/>
    </source>
</evidence>
<proteinExistence type="predicted"/>
<protein>
    <recommendedName>
        <fullName evidence="3">DUF4349 domain-containing protein</fullName>
    </recommendedName>
</protein>
<dbReference type="InterPro" id="IPR025645">
    <property type="entry name" value="DUF4349"/>
</dbReference>
<feature type="transmembrane region" description="Helical" evidence="1">
    <location>
        <begin position="247"/>
        <end position="269"/>
    </location>
</feature>
<dbReference type="STRING" id="1121357.SAMN05661109_00098"/>
<keyword evidence="1" id="KW-1133">Transmembrane helix</keyword>
<dbReference type="AlphaFoldDB" id="A0A1H9NTZ2"/>
<feature type="domain" description="DUF4349" evidence="3">
    <location>
        <begin position="65"/>
        <end position="269"/>
    </location>
</feature>
<evidence type="ECO:0000313" key="4">
    <source>
        <dbReference type="EMBL" id="SER39392.1"/>
    </source>
</evidence>
<gene>
    <name evidence="4" type="ORF">SAMN05661109_00098</name>
</gene>
<evidence type="ECO:0000259" key="3">
    <source>
        <dbReference type="Pfam" id="PF14257"/>
    </source>
</evidence>
<name>A0A1H9NTZ2_9CORY</name>
<dbReference type="EMBL" id="FOGQ01000001">
    <property type="protein sequence ID" value="SER39392.1"/>
    <property type="molecule type" value="Genomic_DNA"/>
</dbReference>
<organism evidence="4 5">
    <name type="scientific">Corynebacterium cystitidis DSM 20524</name>
    <dbReference type="NCBI Taxonomy" id="1121357"/>
    <lineage>
        <taxon>Bacteria</taxon>
        <taxon>Bacillati</taxon>
        <taxon>Actinomycetota</taxon>
        <taxon>Actinomycetes</taxon>
        <taxon>Mycobacteriales</taxon>
        <taxon>Corynebacteriaceae</taxon>
        <taxon>Corynebacterium</taxon>
    </lineage>
</organism>
<feature type="chain" id="PRO_5011452087" description="DUF4349 domain-containing protein" evidence="2">
    <location>
        <begin position="23"/>
        <end position="284"/>
    </location>
</feature>
<dbReference type="Proteomes" id="UP000198929">
    <property type="component" value="Unassembled WGS sequence"/>
</dbReference>
<dbReference type="RefSeq" id="WP_092254633.1">
    <property type="nucleotide sequence ID" value="NZ_CP047199.1"/>
</dbReference>
<evidence type="ECO:0000256" key="2">
    <source>
        <dbReference type="SAM" id="SignalP"/>
    </source>
</evidence>
<reference evidence="5" key="1">
    <citation type="submission" date="2016-10" db="EMBL/GenBank/DDBJ databases">
        <authorList>
            <person name="Varghese N."/>
            <person name="Submissions S."/>
        </authorList>
    </citation>
    <scope>NUCLEOTIDE SEQUENCE [LARGE SCALE GENOMIC DNA]</scope>
    <source>
        <strain evidence="5">DSM 20524</strain>
    </source>
</reference>
<keyword evidence="5" id="KW-1185">Reference proteome</keyword>